<keyword evidence="8" id="KW-1185">Reference proteome</keyword>
<dbReference type="Pfam" id="PF07703">
    <property type="entry name" value="A2M_BRD"/>
    <property type="match status" value="1"/>
</dbReference>
<dbReference type="Gene3D" id="2.20.130.20">
    <property type="match status" value="1"/>
</dbReference>
<dbReference type="RefSeq" id="XP_052743856.1">
    <property type="nucleotide sequence ID" value="XM_052887896.1"/>
</dbReference>
<dbReference type="Pfam" id="PF17791">
    <property type="entry name" value="MG3"/>
    <property type="match status" value="1"/>
</dbReference>
<dbReference type="Gene3D" id="4.10.400.10">
    <property type="entry name" value="Low-density Lipoprotein Receptor"/>
    <property type="match status" value="1"/>
</dbReference>
<feature type="compositionally biased region" description="Polar residues" evidence="3">
    <location>
        <begin position="26"/>
        <end position="45"/>
    </location>
</feature>
<dbReference type="Pfam" id="PF01835">
    <property type="entry name" value="MG2"/>
    <property type="match status" value="1"/>
</dbReference>
<dbReference type="Proteomes" id="UP001652582">
    <property type="component" value="Chromosome 20"/>
</dbReference>
<evidence type="ECO:0000256" key="3">
    <source>
        <dbReference type="SAM" id="MobiDB-lite"/>
    </source>
</evidence>
<dbReference type="GeneID" id="112047051"/>
<dbReference type="Gene3D" id="2.60.120.1540">
    <property type="match status" value="1"/>
</dbReference>
<feature type="domain" description="Alpha-2-macroglobulin" evidence="6">
    <location>
        <begin position="991"/>
        <end position="1082"/>
    </location>
</feature>
<feature type="disulfide bond" evidence="2">
    <location>
        <begin position="938"/>
        <end position="956"/>
    </location>
</feature>
<dbReference type="InterPro" id="IPR009048">
    <property type="entry name" value="A-macroglobulin_rcpt-bd"/>
</dbReference>
<dbReference type="SMART" id="SM01419">
    <property type="entry name" value="Thiol-ester_cl"/>
    <property type="match status" value="1"/>
</dbReference>
<dbReference type="PROSITE" id="PS50068">
    <property type="entry name" value="LDLRA_2"/>
    <property type="match status" value="1"/>
</dbReference>
<organism evidence="8 9">
    <name type="scientific">Bicyclus anynana</name>
    <name type="common">Squinting bush brown butterfly</name>
    <dbReference type="NCBI Taxonomy" id="110368"/>
    <lineage>
        <taxon>Eukaryota</taxon>
        <taxon>Metazoa</taxon>
        <taxon>Ecdysozoa</taxon>
        <taxon>Arthropoda</taxon>
        <taxon>Hexapoda</taxon>
        <taxon>Insecta</taxon>
        <taxon>Pterygota</taxon>
        <taxon>Neoptera</taxon>
        <taxon>Endopterygota</taxon>
        <taxon>Lepidoptera</taxon>
        <taxon>Glossata</taxon>
        <taxon>Ditrysia</taxon>
        <taxon>Papilionoidea</taxon>
        <taxon>Nymphalidae</taxon>
        <taxon>Satyrinae</taxon>
        <taxon>Satyrini</taxon>
        <taxon>Mycalesina</taxon>
        <taxon>Bicyclus</taxon>
    </lineage>
</organism>
<proteinExistence type="predicted"/>
<feature type="region of interest" description="Disordered" evidence="3">
    <location>
        <begin position="26"/>
        <end position="120"/>
    </location>
</feature>
<feature type="region of interest" description="Disordered" evidence="3">
    <location>
        <begin position="1750"/>
        <end position="1804"/>
    </location>
</feature>
<protein>
    <submittedName>
        <fullName evidence="9">CD109 antigen</fullName>
    </submittedName>
</protein>
<dbReference type="InterPro" id="IPR036595">
    <property type="entry name" value="A-macroglobulin_rcpt-bd_sf"/>
</dbReference>
<feature type="compositionally biased region" description="Polar residues" evidence="3">
    <location>
        <begin position="94"/>
        <end position="120"/>
    </location>
</feature>
<dbReference type="SUPFAM" id="SSF57424">
    <property type="entry name" value="LDL receptor-like module"/>
    <property type="match status" value="1"/>
</dbReference>
<reference evidence="9" key="1">
    <citation type="submission" date="2025-08" db="UniProtKB">
        <authorList>
            <consortium name="RefSeq"/>
        </authorList>
    </citation>
    <scope>IDENTIFICATION</scope>
</reference>
<dbReference type="Pfam" id="PF07677">
    <property type="entry name" value="A2M_recep"/>
    <property type="match status" value="1"/>
</dbReference>
<dbReference type="InterPro" id="IPR011626">
    <property type="entry name" value="Alpha-macroglobulin_TED"/>
</dbReference>
<dbReference type="SUPFAM" id="SSF49410">
    <property type="entry name" value="Alpha-macroglobulin receptor domain"/>
    <property type="match status" value="1"/>
</dbReference>
<dbReference type="SMART" id="SM01361">
    <property type="entry name" value="A2M_recep"/>
    <property type="match status" value="1"/>
</dbReference>
<feature type="domain" description="Alpha-macroglobulin receptor-binding" evidence="7">
    <location>
        <begin position="1858"/>
        <end position="1949"/>
    </location>
</feature>
<evidence type="ECO:0000313" key="8">
    <source>
        <dbReference type="Proteomes" id="UP001652582"/>
    </source>
</evidence>
<dbReference type="InterPro" id="IPR050473">
    <property type="entry name" value="A2M/Complement_sys"/>
</dbReference>
<dbReference type="Gene3D" id="6.20.50.160">
    <property type="match status" value="1"/>
</dbReference>
<feature type="compositionally biased region" description="Basic and acidic residues" evidence="3">
    <location>
        <begin position="52"/>
        <end position="62"/>
    </location>
</feature>
<evidence type="ECO:0000313" key="9">
    <source>
        <dbReference type="RefSeq" id="XP_052743856.1"/>
    </source>
</evidence>
<dbReference type="Pfam" id="PF00057">
    <property type="entry name" value="Ldl_recept_a"/>
    <property type="match status" value="1"/>
</dbReference>
<dbReference type="SUPFAM" id="SSF48239">
    <property type="entry name" value="Terpenoid cyclases/Protein prenyltransferases"/>
    <property type="match status" value="1"/>
</dbReference>
<dbReference type="Pfam" id="PF00207">
    <property type="entry name" value="A2M"/>
    <property type="match status" value="1"/>
</dbReference>
<evidence type="ECO:0000256" key="4">
    <source>
        <dbReference type="SAM" id="SignalP"/>
    </source>
</evidence>
<feature type="compositionally biased region" description="Low complexity" evidence="3">
    <location>
        <begin position="1750"/>
        <end position="1759"/>
    </location>
</feature>
<feature type="domain" description="Alpha-2-macroglobulin bait region" evidence="5">
    <location>
        <begin position="719"/>
        <end position="853"/>
    </location>
</feature>
<dbReference type="InterPro" id="IPR001599">
    <property type="entry name" value="Macroglobln_a2"/>
</dbReference>
<dbReference type="InterPro" id="IPR041555">
    <property type="entry name" value="MG3"/>
</dbReference>
<dbReference type="InterPro" id="IPR002172">
    <property type="entry name" value="LDrepeatLR_classA_rpt"/>
</dbReference>
<gene>
    <name evidence="9" type="primary">LOC112047051</name>
</gene>
<dbReference type="InterPro" id="IPR036055">
    <property type="entry name" value="LDL_receptor-like_sf"/>
</dbReference>
<keyword evidence="1 2" id="KW-1015">Disulfide bond</keyword>
<dbReference type="InterPro" id="IPR008930">
    <property type="entry name" value="Terpenoid_cyclase/PrenylTrfase"/>
</dbReference>
<accession>A0ABM3LXR6</accession>
<feature type="compositionally biased region" description="Low complexity" evidence="3">
    <location>
        <begin position="1769"/>
        <end position="1779"/>
    </location>
</feature>
<dbReference type="SMART" id="SM01359">
    <property type="entry name" value="A2M_N_2"/>
    <property type="match status" value="1"/>
</dbReference>
<dbReference type="PANTHER" id="PTHR11412:SF172">
    <property type="entry name" value="LD23292P"/>
    <property type="match status" value="1"/>
</dbReference>
<dbReference type="Pfam" id="PF07678">
    <property type="entry name" value="TED_complement"/>
    <property type="match status" value="1"/>
</dbReference>
<name>A0ABM3LXR6_BICAN</name>
<evidence type="ECO:0000259" key="7">
    <source>
        <dbReference type="SMART" id="SM01361"/>
    </source>
</evidence>
<evidence type="ECO:0000259" key="6">
    <source>
        <dbReference type="SMART" id="SM01360"/>
    </source>
</evidence>
<evidence type="ECO:0000256" key="2">
    <source>
        <dbReference type="PROSITE-ProRule" id="PRU00124"/>
    </source>
</evidence>
<feature type="signal peptide" evidence="4">
    <location>
        <begin position="1"/>
        <end position="19"/>
    </location>
</feature>
<dbReference type="Gene3D" id="2.60.40.10">
    <property type="entry name" value="Immunoglobulins"/>
    <property type="match status" value="1"/>
</dbReference>
<feature type="disulfide bond" evidence="2">
    <location>
        <begin position="950"/>
        <end position="965"/>
    </location>
</feature>
<keyword evidence="4" id="KW-0732">Signal</keyword>
<dbReference type="Gene3D" id="2.60.40.2950">
    <property type="match status" value="1"/>
</dbReference>
<evidence type="ECO:0000256" key="1">
    <source>
        <dbReference type="ARBA" id="ARBA00023157"/>
    </source>
</evidence>
<dbReference type="InterPro" id="IPR002890">
    <property type="entry name" value="MG2"/>
</dbReference>
<dbReference type="Gene3D" id="2.60.40.690">
    <property type="entry name" value="Alpha-macroglobulin, receptor-binding domain"/>
    <property type="match status" value="1"/>
</dbReference>
<dbReference type="Gene3D" id="2.60.40.1930">
    <property type="match status" value="2"/>
</dbReference>
<dbReference type="CDD" id="cd00112">
    <property type="entry name" value="LDLa"/>
    <property type="match status" value="1"/>
</dbReference>
<dbReference type="InterPro" id="IPR013783">
    <property type="entry name" value="Ig-like_fold"/>
</dbReference>
<sequence length="2003" mass="228122">MNLIVKHIISIYLIQLCLAQEYATPTYNPDNQVNPTNDYLNTNDPRYNINDPRYDNPYDPNRRNRNQYDVNQYDPNRNTYNKDQRYNPYDNRNDQGYVNQYGENTENTPRPSSSWGGSRTYSTSYKTAELEHDSVIINEATYFIVASRMVRPGQIYKISANILRARLQMTIRASISCNGVEIADVIEKVKEGVPEILNMRVPPTSVPGDYKLRVEGLFLDDPFGGRAFVNETELSFSKRFMTIFIQMDKPVYMQSQTVKFRVIPINTELKAFGRAIDVYILDPNRRIMKRWLSRQSNFGTVSLQYPLSDQPLFGEWLVRVEALGQVEEAQFLVEEYYQTRFEVNVTMPAFFFNTEPYIHGRIMANYTSGAPVRGNLTLRATLRPIPQYRPRHYTQGQFNNRGPYGSIVTDQYTRVRPNYNPYLYNETGYVSYEYAGAGQDEYGRPINYRPGQPNQIDQPDWWYDPQKVYTRMFNFDEKYPFWMPKPDPIEFANQQNQLNQQNQQGINNPNYNTYTTSSTYNYYNNPYYDQLPYLRFFNGTYDFKYPMAELAQLVPTLDGVEVIITASVGDPFLDEVIEGYSIARIFNSSLAVTFLGGELQVFKPAMPFDVYMAVSYHDGSRLPAWQAAGVALTVTGQLEGRGGALEPQRPSLVPGHDAVWHLKLDLFKLLKLENDPNSREVLNSITGLRLSATLGDALGGRAAADVHLVAHESPNHHNLRVSTSTTDARVGEYVVFHVQSNFYMESFNYVVMSKGIILTSGQEIMQEGVRTFSVVVSAEMAPVATLVVWTHRRRAHVLADSLTFPVNGISTNNFTVHVNNRKHRTGERVEVAIYGEPGAYVGLSAIDHAFYTMQAGNELTYAKVISKMSHFDESTNGTFSYTWRSHFGDADELVYFPSPSFGIDANRTFEYAGLVVLSDVAVFRRYSMCNESLGLAECLDGTCYPADKRCDGAPDCADRTDEANCKRDDWFELAHFRKFRFNRIQRQYDNVWLWRDVNIGPHGRYVFTLDVPAAPAHWTVSAVAMSPGAGLGMLARPLTYVGILPFFIKVEGPDRCKQGEQLGLRVAVFNYQPQAIEAVVVLASSPDYKFVHVEENGIVRSYNPRTSFGEHQFFVYILAGDAAVVHIPVVAARLGRIRVDIHASTLQGQHRVAKLIDVEADGIPQYRHQSILLDLSNRAYVFQYMHVNVTETPIIPYEVDRYYVFGSNKARISIVGDVVGPLFPTMPVNATSLLDLPMDSAEQNMFSFAANMYLTLYMRLINQRNHTLEQESFYHMNILYQRQLSYMRPDGSFSLFRSDWNQSSSSVWLTSFCSKIFQDASFNEWENYIYIDPNVISMAVAWVLEHQLPEGSFYEVTWSPDRNANDTVAVPTDSQLYRDAAYQLKGLKVNNSLILQRNITLTAQVVITLESVKNLKDIGIREGLSARVATAQQRAVSWLERHLQLLHDFGEPLALALVAYALSAAKAPSAEHAFRLLKRHQRAEGGLVYWGKEPVPQPPYKMENQKPFLLPRLPYKYDSNNVAATAYALLACMDHQDNNEPIVMWLNSQRLKDGGWASTQDTYIALRALIEYTNRKRLRDVSGLAVSVEAVALGGDTRQLRVRNDNLAVMQSIDVPEAWGTVKVTARGAGYAILQMSVQYNVDIERFQTPPPAACFSLLANAYYHGRNQSHIRYQTCARYRTPCTTHTLHTWPHTVQRGHRALPDAAARRLLLAARQRVLPRQESVAHPLPDLRQVPHTVHHTHITHVATHSTTWTSSASRRRRPPPASRCSPTRTTTAGISRTSATRPAPGTAHRAPHTHYTRGHTQYNVDIERFQTPPPAACFSLLANAYYHGRNQSHIRYQTCASWTMLEESPRSGLAVLEVGIPTGYMVQQQRLDTYVLSRAVRTLQRAKYQPDKLLFYFDYLDQERTCVNFTIERWYPVANMSRYLPIRVYDYYAPERFNETIFDALPTYLLNICEVCGSSQCPYCSIYNAAATAQLSVLLLATLVALHRNIRTMYDT</sequence>
<evidence type="ECO:0000259" key="5">
    <source>
        <dbReference type="SMART" id="SM01359"/>
    </source>
</evidence>
<dbReference type="InterPro" id="IPR047565">
    <property type="entry name" value="Alpha-macroglob_thiol-ester_cl"/>
</dbReference>
<dbReference type="PANTHER" id="PTHR11412">
    <property type="entry name" value="MACROGLOBULIN / COMPLEMENT"/>
    <property type="match status" value="1"/>
</dbReference>
<feature type="chain" id="PRO_5046529125" evidence="4">
    <location>
        <begin position="20"/>
        <end position="2003"/>
    </location>
</feature>
<comment type="caution">
    <text evidence="2">Lacks conserved residue(s) required for the propagation of feature annotation.</text>
</comment>
<dbReference type="Gene3D" id="1.50.10.20">
    <property type="match status" value="1"/>
</dbReference>
<dbReference type="SMART" id="SM01360">
    <property type="entry name" value="A2M"/>
    <property type="match status" value="1"/>
</dbReference>
<dbReference type="SMART" id="SM00192">
    <property type="entry name" value="LDLa"/>
    <property type="match status" value="1"/>
</dbReference>
<dbReference type="InterPro" id="IPR011625">
    <property type="entry name" value="A2M_N_BRD"/>
</dbReference>